<protein>
    <submittedName>
        <fullName evidence="1">Uncharacterized protein</fullName>
    </submittedName>
</protein>
<dbReference type="InterPro" id="IPR027417">
    <property type="entry name" value="P-loop_NTPase"/>
</dbReference>
<dbReference type="SUPFAM" id="SSF52540">
    <property type="entry name" value="P-loop containing nucleoside triphosphate hydrolases"/>
    <property type="match status" value="1"/>
</dbReference>
<name>A0A059CJI1_EUCGR</name>
<dbReference type="EMBL" id="KK198755">
    <property type="protein sequence ID" value="KCW78547.1"/>
    <property type="molecule type" value="Genomic_DNA"/>
</dbReference>
<dbReference type="STRING" id="71139.A0A059CJI1"/>
<proteinExistence type="predicted"/>
<dbReference type="EMBL" id="KK198755">
    <property type="protein sequence ID" value="KCW78548.1"/>
    <property type="molecule type" value="Genomic_DNA"/>
</dbReference>
<organism evidence="1">
    <name type="scientific">Eucalyptus grandis</name>
    <name type="common">Flooded gum</name>
    <dbReference type="NCBI Taxonomy" id="71139"/>
    <lineage>
        <taxon>Eukaryota</taxon>
        <taxon>Viridiplantae</taxon>
        <taxon>Streptophyta</taxon>
        <taxon>Embryophyta</taxon>
        <taxon>Tracheophyta</taxon>
        <taxon>Spermatophyta</taxon>
        <taxon>Magnoliopsida</taxon>
        <taxon>eudicotyledons</taxon>
        <taxon>Gunneridae</taxon>
        <taxon>Pentapetalae</taxon>
        <taxon>rosids</taxon>
        <taxon>malvids</taxon>
        <taxon>Myrtales</taxon>
        <taxon>Myrtaceae</taxon>
        <taxon>Myrtoideae</taxon>
        <taxon>Eucalypteae</taxon>
        <taxon>Eucalyptus</taxon>
    </lineage>
</organism>
<evidence type="ECO:0000313" key="1">
    <source>
        <dbReference type="EMBL" id="KCW78547.1"/>
    </source>
</evidence>
<dbReference type="Gramene" id="KCW78547">
    <property type="protein sequence ID" value="KCW78547"/>
    <property type="gene ID" value="EUGRSUZ_C00007"/>
</dbReference>
<dbReference type="AlphaFoldDB" id="A0A059CJI1"/>
<gene>
    <name evidence="1" type="ORF">EUGRSUZ_C00007</name>
</gene>
<dbReference type="Gene3D" id="3.40.50.300">
    <property type="entry name" value="P-loop containing nucleotide triphosphate hydrolases"/>
    <property type="match status" value="1"/>
</dbReference>
<dbReference type="eggNOG" id="KOG0351">
    <property type="taxonomic scope" value="Eukaryota"/>
</dbReference>
<sequence>MSDSPMEQEERLKLQQEPLDHGPTIVYVPTRKETLTIAKFLFDFGIKAAAYNAKVSFCIIIPFLIDVFSI</sequence>
<accession>A0A059CJI1</accession>
<dbReference type="Gramene" id="KCW78548">
    <property type="protein sequence ID" value="KCW78548"/>
    <property type="gene ID" value="EUGRSUZ_C00007"/>
</dbReference>
<reference evidence="1" key="1">
    <citation type="submission" date="2013-07" db="EMBL/GenBank/DDBJ databases">
        <title>The genome of Eucalyptus grandis.</title>
        <authorList>
            <person name="Schmutz J."/>
            <person name="Hayes R."/>
            <person name="Myburg A."/>
            <person name="Tuskan G."/>
            <person name="Grattapaglia D."/>
            <person name="Rokhsar D.S."/>
        </authorList>
    </citation>
    <scope>NUCLEOTIDE SEQUENCE</scope>
    <source>
        <tissue evidence="1">Leaf extractions</tissue>
    </source>
</reference>